<dbReference type="EMBL" id="CP014168">
    <property type="protein sequence ID" value="AOH86317.1"/>
    <property type="molecule type" value="Genomic_DNA"/>
</dbReference>
<protein>
    <submittedName>
        <fullName evidence="2">Uncharacterized protein</fullName>
    </submittedName>
</protein>
<reference evidence="2 3" key="1">
    <citation type="submission" date="2016-01" db="EMBL/GenBank/DDBJ databases">
        <title>Complete genome and mega plasmid sequence of Sphingomonas panacis DCY99 elicits systemic resistance in rice to Xanthomonas oryzae.</title>
        <authorList>
            <person name="Kim Y.J."/>
            <person name="Yang D.C."/>
            <person name="Sing P."/>
        </authorList>
    </citation>
    <scope>NUCLEOTIDE SEQUENCE [LARGE SCALE GENOMIC DNA]</scope>
    <source>
        <strain evidence="2 3">DCY99</strain>
    </source>
</reference>
<sequence length="80" mass="8762">MLLIESLIHSLLDNGALTKSQALEVIASASQVKEESAAEEKEPAQTLKKSLSLLVSMRQSIEAHSGRYNPEDRSGRQKGR</sequence>
<dbReference type="KEGG" id="span:AWL63_22515"/>
<evidence type="ECO:0000256" key="1">
    <source>
        <dbReference type="SAM" id="MobiDB-lite"/>
    </source>
</evidence>
<dbReference type="Proteomes" id="UP000094256">
    <property type="component" value="Chromosome"/>
</dbReference>
<evidence type="ECO:0000313" key="2">
    <source>
        <dbReference type="EMBL" id="AOH86317.1"/>
    </source>
</evidence>
<proteinExistence type="predicted"/>
<name>A0A1B3ZFW3_9SPHN</name>
<dbReference type="AlphaFoldDB" id="A0A1B3ZFW3"/>
<feature type="region of interest" description="Disordered" evidence="1">
    <location>
        <begin position="61"/>
        <end position="80"/>
    </location>
</feature>
<keyword evidence="3" id="KW-1185">Reference proteome</keyword>
<feature type="compositionally biased region" description="Basic and acidic residues" evidence="1">
    <location>
        <begin position="69"/>
        <end position="80"/>
    </location>
</feature>
<evidence type="ECO:0000313" key="3">
    <source>
        <dbReference type="Proteomes" id="UP000094256"/>
    </source>
</evidence>
<accession>A0A1B3ZFW3</accession>
<organism evidence="2 3">
    <name type="scientific">Sphingomonas panacis</name>
    <dbReference type="NCBI Taxonomy" id="1560345"/>
    <lineage>
        <taxon>Bacteria</taxon>
        <taxon>Pseudomonadati</taxon>
        <taxon>Pseudomonadota</taxon>
        <taxon>Alphaproteobacteria</taxon>
        <taxon>Sphingomonadales</taxon>
        <taxon>Sphingomonadaceae</taxon>
        <taxon>Sphingomonas</taxon>
    </lineage>
</organism>
<gene>
    <name evidence="2" type="ORF">AWL63_22515</name>
</gene>